<dbReference type="InterPro" id="IPR013216">
    <property type="entry name" value="Methyltransf_11"/>
</dbReference>
<sequence>MGDRLEEAWERRATEWPAWARTPGHDVHFTRLNWPAFERVLPAPGRLTLDLGCGEGRLGRLLNPAGYRLIGLDSSPTLAALARDSGGYDRVLEADACAIPLDDGAVDLVVAFMSLHDMDDPAAAIAETARVLEPDGLLCAAIVHPLNRPADRLVDYFEHQRAADSVESNGLTMTFDSIDRPLEYYTLALEQAGFVVEALREPRPDAATLEAEPRLAGAAQRPFFLHLRCRRASR</sequence>
<dbReference type="Gene3D" id="3.40.50.150">
    <property type="entry name" value="Vaccinia Virus protein VP39"/>
    <property type="match status" value="1"/>
</dbReference>
<dbReference type="OrthoDB" id="9805171at2"/>
<gene>
    <name evidence="2" type="ORF">FHX44_115715</name>
</gene>
<organism evidence="2 3">
    <name type="scientific">Pseudonocardia hierapolitana</name>
    <dbReference type="NCBI Taxonomy" id="1128676"/>
    <lineage>
        <taxon>Bacteria</taxon>
        <taxon>Bacillati</taxon>
        <taxon>Actinomycetota</taxon>
        <taxon>Actinomycetes</taxon>
        <taxon>Pseudonocardiales</taxon>
        <taxon>Pseudonocardiaceae</taxon>
        <taxon>Pseudonocardia</taxon>
    </lineage>
</organism>
<dbReference type="Pfam" id="PF08241">
    <property type="entry name" value="Methyltransf_11"/>
    <property type="match status" value="1"/>
</dbReference>
<evidence type="ECO:0000259" key="1">
    <source>
        <dbReference type="Pfam" id="PF08241"/>
    </source>
</evidence>
<reference evidence="2 3" key="1">
    <citation type="submission" date="2019-06" db="EMBL/GenBank/DDBJ databases">
        <title>Sequencing the genomes of 1000 actinobacteria strains.</title>
        <authorList>
            <person name="Klenk H.-P."/>
        </authorList>
    </citation>
    <scope>NUCLEOTIDE SEQUENCE [LARGE SCALE GENOMIC DNA]</scope>
    <source>
        <strain evidence="2 3">DSM 45671</strain>
    </source>
</reference>
<comment type="caution">
    <text evidence="2">The sequence shown here is derived from an EMBL/GenBank/DDBJ whole genome shotgun (WGS) entry which is preliminary data.</text>
</comment>
<evidence type="ECO:0000313" key="3">
    <source>
        <dbReference type="Proteomes" id="UP000321261"/>
    </source>
</evidence>
<dbReference type="Proteomes" id="UP000321261">
    <property type="component" value="Unassembled WGS sequence"/>
</dbReference>
<protein>
    <submittedName>
        <fullName evidence="2">Pimeloyl-CoA biosynthesis protein BioC</fullName>
    </submittedName>
</protein>
<dbReference type="AlphaFoldDB" id="A0A561SY40"/>
<keyword evidence="3" id="KW-1185">Reference proteome</keyword>
<feature type="domain" description="Methyltransferase type 11" evidence="1">
    <location>
        <begin position="49"/>
        <end position="139"/>
    </location>
</feature>
<dbReference type="CDD" id="cd02440">
    <property type="entry name" value="AdoMet_MTases"/>
    <property type="match status" value="1"/>
</dbReference>
<dbReference type="InterPro" id="IPR029063">
    <property type="entry name" value="SAM-dependent_MTases_sf"/>
</dbReference>
<dbReference type="RefSeq" id="WP_147258577.1">
    <property type="nucleotide sequence ID" value="NZ_VIWU01000001.1"/>
</dbReference>
<name>A0A561SY40_9PSEU</name>
<proteinExistence type="predicted"/>
<dbReference type="GO" id="GO:0008757">
    <property type="term" value="F:S-adenosylmethionine-dependent methyltransferase activity"/>
    <property type="evidence" value="ECO:0007669"/>
    <property type="project" value="InterPro"/>
</dbReference>
<accession>A0A561SY40</accession>
<dbReference type="SUPFAM" id="SSF53335">
    <property type="entry name" value="S-adenosyl-L-methionine-dependent methyltransferases"/>
    <property type="match status" value="1"/>
</dbReference>
<dbReference type="EMBL" id="VIWU01000001">
    <property type="protein sequence ID" value="TWF79780.1"/>
    <property type="molecule type" value="Genomic_DNA"/>
</dbReference>
<dbReference type="PANTHER" id="PTHR43591">
    <property type="entry name" value="METHYLTRANSFERASE"/>
    <property type="match status" value="1"/>
</dbReference>
<evidence type="ECO:0000313" key="2">
    <source>
        <dbReference type="EMBL" id="TWF79780.1"/>
    </source>
</evidence>